<proteinExistence type="predicted"/>
<name>A0A9D7XRG1_9BACT</name>
<keyword evidence="1" id="KW-1133">Transmembrane helix</keyword>
<gene>
    <name evidence="2" type="ORF">IPP15_22570</name>
</gene>
<keyword evidence="1" id="KW-0472">Membrane</keyword>
<comment type="caution">
    <text evidence="2">The sequence shown here is derived from an EMBL/GenBank/DDBJ whole genome shotgun (WGS) entry which is preliminary data.</text>
</comment>
<evidence type="ECO:0000256" key="1">
    <source>
        <dbReference type="SAM" id="Phobius"/>
    </source>
</evidence>
<dbReference type="AlphaFoldDB" id="A0A9D7XRG1"/>
<keyword evidence="1" id="KW-0812">Transmembrane</keyword>
<sequence length="657" mass="66478">MNQKTNTPAIFTFGYYSSGWKSILYVFLISMGNGFLFIPTSVFGANRYAITSGPWNSTSTWSATSGGSSGASIPLAGDDVFIGEGVLDRIVTIPTAYAAACASLTMGNLAAPTIATLNFTSSTSTLTMTGDVIMNRPNGNVTSTIAIGAGSLITTGDVELSHHTVLNTASGKVTKITISTGNLTIGGDLIFSGQILGQSQFVFSGAGVLKIAGMFTVAFGTLTPSTSTTNFNGTTVAQIIPIGISAIKYNNLTFNNTSAGGATLSGPITATNVTGNLSVVSGTLNNGGFAIALASTKNFSVTNGATFNLTGTSTMVVVSGGGTKTFGATSFTKYSGAAQSVTAESYGNLLLSSSTASNKTFAAATTIISNLSISGSAKAILPNGSISTALTLTLGGVNQPTGSWGGTLSAATNKSATWFGTTTTGILNVNTSCTAGTWIGSFSTDWNDDGNWCGGVPTSTTNVIIPSAPANQPVIGAAGGLAQNITIDASATLTISGAYTLTVSGNWTNNGTFTPGTSIVNFNLASGTQTVNNGTSQFYKLTHSGAGTLQLLTNDITINSELVNSAGILNANNLDITVKGSWSNSATFTAGTGTVFFTGTSSQNITGTSINSFNNLTINNTGGVTSGSDFTVNGILNLQSANPSSTAGSTWRWGLKR</sequence>
<dbReference type="EMBL" id="JADKGY010000033">
    <property type="protein sequence ID" value="MBK9985105.1"/>
    <property type="molecule type" value="Genomic_DNA"/>
</dbReference>
<dbReference type="Proteomes" id="UP000808337">
    <property type="component" value="Unassembled WGS sequence"/>
</dbReference>
<accession>A0A9D7XRG1</accession>
<protein>
    <recommendedName>
        <fullName evidence="4">G8 domain-containing protein</fullName>
    </recommendedName>
</protein>
<feature type="transmembrane region" description="Helical" evidence="1">
    <location>
        <begin position="23"/>
        <end position="45"/>
    </location>
</feature>
<evidence type="ECO:0008006" key="4">
    <source>
        <dbReference type="Google" id="ProtNLM"/>
    </source>
</evidence>
<reference evidence="2 3" key="1">
    <citation type="submission" date="2020-10" db="EMBL/GenBank/DDBJ databases">
        <title>Connecting structure to function with the recovery of over 1000 high-quality activated sludge metagenome-assembled genomes encoding full-length rRNA genes using long-read sequencing.</title>
        <authorList>
            <person name="Singleton C.M."/>
            <person name="Petriglieri F."/>
            <person name="Kristensen J.M."/>
            <person name="Kirkegaard R.H."/>
            <person name="Michaelsen T.Y."/>
            <person name="Andersen M.H."/>
            <person name="Karst S.M."/>
            <person name="Dueholm M.S."/>
            <person name="Nielsen P.H."/>
            <person name="Albertsen M."/>
        </authorList>
    </citation>
    <scope>NUCLEOTIDE SEQUENCE [LARGE SCALE GENOMIC DNA]</scope>
    <source>
        <strain evidence="2">Ribe_18-Q3-R11-54_MAXAC.273</strain>
    </source>
</reference>
<evidence type="ECO:0000313" key="3">
    <source>
        <dbReference type="Proteomes" id="UP000808337"/>
    </source>
</evidence>
<organism evidence="2 3">
    <name type="scientific">Candidatus Opimibacter skivensis</name>
    <dbReference type="NCBI Taxonomy" id="2982028"/>
    <lineage>
        <taxon>Bacteria</taxon>
        <taxon>Pseudomonadati</taxon>
        <taxon>Bacteroidota</taxon>
        <taxon>Saprospiria</taxon>
        <taxon>Saprospirales</taxon>
        <taxon>Saprospiraceae</taxon>
        <taxon>Candidatus Opimibacter</taxon>
    </lineage>
</organism>
<evidence type="ECO:0000313" key="2">
    <source>
        <dbReference type="EMBL" id="MBK9985105.1"/>
    </source>
</evidence>